<keyword evidence="4" id="KW-1185">Reference proteome</keyword>
<dbReference type="Pfam" id="PF15230">
    <property type="entry name" value="SRRM_C"/>
    <property type="match status" value="1"/>
</dbReference>
<feature type="compositionally biased region" description="Basic and acidic residues" evidence="1">
    <location>
        <begin position="209"/>
        <end position="236"/>
    </location>
</feature>
<feature type="compositionally biased region" description="Basic residues" evidence="1">
    <location>
        <begin position="590"/>
        <end position="632"/>
    </location>
</feature>
<feature type="compositionally biased region" description="Basic residues" evidence="1">
    <location>
        <begin position="118"/>
        <end position="132"/>
    </location>
</feature>
<dbReference type="STRING" id="407821.A0A087TC83"/>
<feature type="compositionally biased region" description="Basic residues" evidence="1">
    <location>
        <begin position="95"/>
        <end position="106"/>
    </location>
</feature>
<feature type="non-terminal residue" evidence="3">
    <location>
        <position position="753"/>
    </location>
</feature>
<feature type="region of interest" description="Disordered" evidence="1">
    <location>
        <begin position="430"/>
        <end position="753"/>
    </location>
</feature>
<feature type="compositionally biased region" description="Low complexity" evidence="1">
    <location>
        <begin position="569"/>
        <end position="589"/>
    </location>
</feature>
<feature type="compositionally biased region" description="Low complexity" evidence="1">
    <location>
        <begin position="32"/>
        <end position="41"/>
    </location>
</feature>
<feature type="compositionally biased region" description="Basic and acidic residues" evidence="1">
    <location>
        <begin position="449"/>
        <end position="468"/>
    </location>
</feature>
<feature type="compositionally biased region" description="Basic residues" evidence="1">
    <location>
        <begin position="42"/>
        <end position="52"/>
    </location>
</feature>
<feature type="compositionally biased region" description="Low complexity" evidence="1">
    <location>
        <begin position="531"/>
        <end position="540"/>
    </location>
</feature>
<name>A0A087TC83_STEMI</name>
<dbReference type="EMBL" id="KK114556">
    <property type="protein sequence ID" value="KFM62722.1"/>
    <property type="molecule type" value="Genomic_DNA"/>
</dbReference>
<evidence type="ECO:0000259" key="2">
    <source>
        <dbReference type="Pfam" id="PF15230"/>
    </source>
</evidence>
<feature type="domain" description="Serine/arginine repetitive matrix protein C-terminal" evidence="2">
    <location>
        <begin position="641"/>
        <end position="703"/>
    </location>
</feature>
<feature type="compositionally biased region" description="Basic and acidic residues" evidence="1">
    <location>
        <begin position="373"/>
        <end position="383"/>
    </location>
</feature>
<feature type="compositionally biased region" description="Basic residues" evidence="1">
    <location>
        <begin position="158"/>
        <end position="178"/>
    </location>
</feature>
<reference evidence="3 4" key="1">
    <citation type="submission" date="2013-11" db="EMBL/GenBank/DDBJ databases">
        <title>Genome sequencing of Stegodyphus mimosarum.</title>
        <authorList>
            <person name="Bechsgaard J."/>
        </authorList>
    </citation>
    <scope>NUCLEOTIDE SEQUENCE [LARGE SCALE GENOMIC DNA]</scope>
</reference>
<dbReference type="OMA" id="NESPAYM"/>
<feature type="compositionally biased region" description="Low complexity" evidence="1">
    <location>
        <begin position="179"/>
        <end position="194"/>
    </location>
</feature>
<gene>
    <name evidence="3" type="ORF">X975_05415</name>
</gene>
<proteinExistence type="predicted"/>
<evidence type="ECO:0000313" key="3">
    <source>
        <dbReference type="EMBL" id="KFM62722.1"/>
    </source>
</evidence>
<feature type="compositionally biased region" description="Basic residues" evidence="1">
    <location>
        <begin position="690"/>
        <end position="699"/>
    </location>
</feature>
<organism evidence="3 4">
    <name type="scientific">Stegodyphus mimosarum</name>
    <name type="common">African social velvet spider</name>
    <dbReference type="NCBI Taxonomy" id="407821"/>
    <lineage>
        <taxon>Eukaryota</taxon>
        <taxon>Metazoa</taxon>
        <taxon>Ecdysozoa</taxon>
        <taxon>Arthropoda</taxon>
        <taxon>Chelicerata</taxon>
        <taxon>Arachnida</taxon>
        <taxon>Araneae</taxon>
        <taxon>Araneomorphae</taxon>
        <taxon>Entelegynae</taxon>
        <taxon>Eresoidea</taxon>
        <taxon>Eresidae</taxon>
        <taxon>Stegodyphus</taxon>
    </lineage>
</organism>
<evidence type="ECO:0000256" key="1">
    <source>
        <dbReference type="SAM" id="MobiDB-lite"/>
    </source>
</evidence>
<feature type="compositionally biased region" description="Low complexity" evidence="1">
    <location>
        <begin position="633"/>
        <end position="675"/>
    </location>
</feature>
<evidence type="ECO:0000313" key="4">
    <source>
        <dbReference type="Proteomes" id="UP000054359"/>
    </source>
</evidence>
<protein>
    <recommendedName>
        <fullName evidence="2">Serine/arginine repetitive matrix protein C-terminal domain-containing protein</fullName>
    </recommendedName>
</protein>
<feature type="compositionally biased region" description="Basic residues" evidence="1">
    <location>
        <begin position="17"/>
        <end position="27"/>
    </location>
</feature>
<feature type="compositionally biased region" description="Basic and acidic residues" evidence="1">
    <location>
        <begin position="507"/>
        <end position="521"/>
    </location>
</feature>
<feature type="compositionally biased region" description="Basic and acidic residues" evidence="1">
    <location>
        <begin position="1"/>
        <end position="16"/>
    </location>
</feature>
<feature type="compositionally biased region" description="Polar residues" evidence="1">
    <location>
        <begin position="471"/>
        <end position="489"/>
    </location>
</feature>
<feature type="compositionally biased region" description="Basic and acidic residues" evidence="1">
    <location>
        <begin position="544"/>
        <end position="563"/>
    </location>
</feature>
<feature type="compositionally biased region" description="Polar residues" evidence="1">
    <location>
        <begin position="430"/>
        <end position="446"/>
    </location>
</feature>
<dbReference type="AlphaFoldDB" id="A0A087TC83"/>
<feature type="compositionally biased region" description="Polar residues" evidence="1">
    <location>
        <begin position="346"/>
        <end position="372"/>
    </location>
</feature>
<sequence length="753" mass="84560">MDMDKGTHRQNDLIKDSRKHGKLHRRSASMENSRQNRSRSSSSHHKLHHGTKLRIEDLNNVSRKGKRKSSRDDDRHHDKESREKNKCSRKESLSPKRRNGVNKHSIKSVSPESDVSHKSKKLSGSSKHKKLVPKSPSCSPPYKHKKHVIESPSYSHSPYKKKHAVKSSHVSPLKHHSKPSVSCESSSDSSARNSVQKHDYGRESSPSPSRDKYKDSKDKISSIQKRASDKKNDIKKKSQSKSPLKISKTLKQKTGDENKNQVENLRLDKASDKLNQKRDSDVLQLKSWKSKAEVKDVSVVCESPDSSPSHHQPMDNFRSSASNSQNKSPAQKKKAASPYGNGEYASANSHQITASNMSSSHNQKNQDINSKSPNRDFKASDSKKKQKNESPAYMKQSNNSSTDKRSPVWSGIGDLETQLSSLSPADNTVINASIKKGSSGQRNESSGPAEKKRFSVENSADDKKEKWHSIKNGSNSTQNLNYPESPSNKDSIRSDKISTPNTDCAFDVEKQKINNGKEHSFGRRRAKVLDSSPSRSRSASENPEVAHDVKNKANYRRTSELSHWRKRSCSLSGSERSSQSRSRSSSNRGSKSRSKSYSKSRSKSRSKSHSKSCTKSRSKTRSKSRSRTHSRSPSKSCSKSYSRSRSRSVSIYSRSRSRSYSSRSRSRSIARSPSIPRRRGSPSFLDKRRITSARKRPVPYRRPSPPTPSSSSSWSYHSLSRSSSPVHPLSHSPVSRCSSRSFRSRSQSWSPVI</sequence>
<dbReference type="InterPro" id="IPR029360">
    <property type="entry name" value="SRRM_C"/>
</dbReference>
<accession>A0A087TC83</accession>
<feature type="compositionally biased region" description="Basic and acidic residues" evidence="1">
    <location>
        <begin position="70"/>
        <end position="94"/>
    </location>
</feature>
<feature type="compositionally biased region" description="Basic and acidic residues" evidence="1">
    <location>
        <begin position="253"/>
        <end position="281"/>
    </location>
</feature>
<dbReference type="Proteomes" id="UP000054359">
    <property type="component" value="Unassembled WGS sequence"/>
</dbReference>
<feature type="region of interest" description="Disordered" evidence="1">
    <location>
        <begin position="1"/>
        <end position="412"/>
    </location>
</feature>
<feature type="compositionally biased region" description="Low complexity" evidence="1">
    <location>
        <begin position="709"/>
        <end position="753"/>
    </location>
</feature>